<protein>
    <submittedName>
        <fullName evidence="2 3">Uncharacterized protein</fullName>
    </submittedName>
</protein>
<gene>
    <name evidence="2" type="ORF">GLYMA_08G225600</name>
</gene>
<reference evidence="2" key="3">
    <citation type="submission" date="2018-07" db="EMBL/GenBank/DDBJ databases">
        <title>WGS assembly of Glycine max.</title>
        <authorList>
            <person name="Schmutz J."/>
            <person name="Cannon S."/>
            <person name="Schlueter J."/>
            <person name="Ma J."/>
            <person name="Mitros T."/>
            <person name="Nelson W."/>
            <person name="Hyten D."/>
            <person name="Song Q."/>
            <person name="Thelen J."/>
            <person name="Cheng J."/>
            <person name="Xu D."/>
            <person name="Hellsten U."/>
            <person name="May G."/>
            <person name="Yu Y."/>
            <person name="Sakurai T."/>
            <person name="Umezawa T."/>
            <person name="Bhattacharyya M."/>
            <person name="Sandhu D."/>
            <person name="Valliyodan B."/>
            <person name="Lindquist E."/>
            <person name="Peto M."/>
            <person name="Grant D."/>
            <person name="Shu S."/>
            <person name="Goodstein D."/>
            <person name="Barry K."/>
            <person name="Futrell-Griggs M."/>
            <person name="Abernathy B."/>
            <person name="Du J."/>
            <person name="Tian Z."/>
            <person name="Zhu L."/>
            <person name="Gill N."/>
            <person name="Joshi T."/>
            <person name="Libault M."/>
            <person name="Sethuraman A."/>
            <person name="Zhang X."/>
            <person name="Shinozaki K."/>
            <person name="Nguyen H."/>
            <person name="Wing R."/>
            <person name="Cregan P."/>
            <person name="Specht J."/>
            <person name="Grimwood J."/>
            <person name="Rokhsar D."/>
            <person name="Stacey G."/>
            <person name="Shoemaker R."/>
            <person name="Jackson S."/>
        </authorList>
    </citation>
    <scope>NUCLEOTIDE SEQUENCE</scope>
    <source>
        <tissue evidence="2">Callus</tissue>
    </source>
</reference>
<sequence>MARKIQEKGKHYYQIRLGEDLLKGYIQKQMKLYSVPVYISNQPIIKLKLHALTILAKSIHAISHTVYPMGMRYRVTFGWLRRTTSSGRMRYQPAKHKVKIVPSKDSASTQ</sequence>
<dbReference type="EnsemblPlants" id="KRH44686">
    <property type="protein sequence ID" value="KRH44686"/>
    <property type="gene ID" value="GLYMA_08G225600"/>
</dbReference>
<dbReference type="InParanoid" id="A0A0R0IQY6"/>
<accession>A0A0R0IQY6</accession>
<feature type="region of interest" description="Disordered" evidence="1">
    <location>
        <begin position="91"/>
        <end position="110"/>
    </location>
</feature>
<name>A0A0R0IQY6_SOYBN</name>
<reference evidence="3" key="2">
    <citation type="submission" date="2018-02" db="UniProtKB">
        <authorList>
            <consortium name="EnsemblPlants"/>
        </authorList>
    </citation>
    <scope>IDENTIFICATION</scope>
    <source>
        <strain evidence="3">Williams 82</strain>
    </source>
</reference>
<evidence type="ECO:0000313" key="2">
    <source>
        <dbReference type="EMBL" id="KRH44686.1"/>
    </source>
</evidence>
<evidence type="ECO:0000313" key="3">
    <source>
        <dbReference type="EnsemblPlants" id="KRH44686"/>
    </source>
</evidence>
<dbReference type="Proteomes" id="UP000008827">
    <property type="component" value="Chromosome 8"/>
</dbReference>
<evidence type="ECO:0000313" key="4">
    <source>
        <dbReference type="Proteomes" id="UP000008827"/>
    </source>
</evidence>
<organism evidence="2">
    <name type="scientific">Glycine max</name>
    <name type="common">Soybean</name>
    <name type="synonym">Glycine hispida</name>
    <dbReference type="NCBI Taxonomy" id="3847"/>
    <lineage>
        <taxon>Eukaryota</taxon>
        <taxon>Viridiplantae</taxon>
        <taxon>Streptophyta</taxon>
        <taxon>Embryophyta</taxon>
        <taxon>Tracheophyta</taxon>
        <taxon>Spermatophyta</taxon>
        <taxon>Magnoliopsida</taxon>
        <taxon>eudicotyledons</taxon>
        <taxon>Gunneridae</taxon>
        <taxon>Pentapetalae</taxon>
        <taxon>rosids</taxon>
        <taxon>fabids</taxon>
        <taxon>Fabales</taxon>
        <taxon>Fabaceae</taxon>
        <taxon>Papilionoideae</taxon>
        <taxon>50 kb inversion clade</taxon>
        <taxon>NPAAA clade</taxon>
        <taxon>indigoferoid/millettioid clade</taxon>
        <taxon>Phaseoleae</taxon>
        <taxon>Glycine</taxon>
        <taxon>Glycine subgen. Soja</taxon>
    </lineage>
</organism>
<evidence type="ECO:0000256" key="1">
    <source>
        <dbReference type="SAM" id="MobiDB-lite"/>
    </source>
</evidence>
<keyword evidence="4" id="KW-1185">Reference proteome</keyword>
<dbReference type="Gramene" id="KRH44686">
    <property type="protein sequence ID" value="KRH44686"/>
    <property type="gene ID" value="GLYMA_08G225600"/>
</dbReference>
<dbReference type="AlphaFoldDB" id="A0A0R0IQY6"/>
<dbReference type="EMBL" id="CM000841">
    <property type="protein sequence ID" value="KRH44686.1"/>
    <property type="molecule type" value="Genomic_DNA"/>
</dbReference>
<proteinExistence type="predicted"/>
<reference evidence="2 3" key="1">
    <citation type="journal article" date="2010" name="Nature">
        <title>Genome sequence of the palaeopolyploid soybean.</title>
        <authorList>
            <person name="Schmutz J."/>
            <person name="Cannon S.B."/>
            <person name="Schlueter J."/>
            <person name="Ma J."/>
            <person name="Mitros T."/>
            <person name="Nelson W."/>
            <person name="Hyten D.L."/>
            <person name="Song Q."/>
            <person name="Thelen J.J."/>
            <person name="Cheng J."/>
            <person name="Xu D."/>
            <person name="Hellsten U."/>
            <person name="May G.D."/>
            <person name="Yu Y."/>
            <person name="Sakurai T."/>
            <person name="Umezawa T."/>
            <person name="Bhattacharyya M.K."/>
            <person name="Sandhu D."/>
            <person name="Valliyodan B."/>
            <person name="Lindquist E."/>
            <person name="Peto M."/>
            <person name="Grant D."/>
            <person name="Shu S."/>
            <person name="Goodstein D."/>
            <person name="Barry K."/>
            <person name="Futrell-Griggs M."/>
            <person name="Abernathy B."/>
            <person name="Du J."/>
            <person name="Tian Z."/>
            <person name="Zhu L."/>
            <person name="Gill N."/>
            <person name="Joshi T."/>
            <person name="Libault M."/>
            <person name="Sethuraman A."/>
            <person name="Zhang X.-C."/>
            <person name="Shinozaki K."/>
            <person name="Nguyen H.T."/>
            <person name="Wing R.A."/>
            <person name="Cregan P."/>
            <person name="Specht J."/>
            <person name="Grimwood J."/>
            <person name="Rokhsar D."/>
            <person name="Stacey G."/>
            <person name="Shoemaker R.C."/>
            <person name="Jackson S.A."/>
        </authorList>
    </citation>
    <scope>NUCLEOTIDE SEQUENCE</scope>
    <source>
        <strain evidence="3">cv. Williams 82</strain>
        <tissue evidence="2">Callus</tissue>
    </source>
</reference>